<dbReference type="GO" id="GO:0008893">
    <property type="term" value="F:guanosine-3',5'-bis(diphosphate) 3'-diphosphatase activity"/>
    <property type="evidence" value="ECO:0007669"/>
    <property type="project" value="TreeGrafter"/>
</dbReference>
<dbReference type="PANTHER" id="PTHR46246">
    <property type="entry name" value="GUANOSINE-3',5'-BIS(DIPHOSPHATE) 3'-PYROPHOSPHOHYDROLASE MESH1"/>
    <property type="match status" value="1"/>
</dbReference>
<dbReference type="InterPro" id="IPR003607">
    <property type="entry name" value="HD/PDEase_dom"/>
</dbReference>
<dbReference type="Gene3D" id="1.10.3210.10">
    <property type="entry name" value="Hypothetical protein af1432"/>
    <property type="match status" value="1"/>
</dbReference>
<evidence type="ECO:0000259" key="1">
    <source>
        <dbReference type="SMART" id="SM00471"/>
    </source>
</evidence>
<feature type="domain" description="HD/PDEase" evidence="1">
    <location>
        <begin position="26"/>
        <end position="138"/>
    </location>
</feature>
<gene>
    <name evidence="2" type="ORF">LARV_01260</name>
</gene>
<proteinExistence type="predicted"/>
<accession>A0A0S7BHD5</accession>
<dbReference type="RefSeq" id="WP_075072839.1">
    <property type="nucleotide sequence ID" value="NZ_DF967972.1"/>
</dbReference>
<dbReference type="EMBL" id="DF967972">
    <property type="protein sequence ID" value="GAP13506.1"/>
    <property type="molecule type" value="Genomic_DNA"/>
</dbReference>
<evidence type="ECO:0000313" key="3">
    <source>
        <dbReference type="Proteomes" id="UP000055060"/>
    </source>
</evidence>
<organism evidence="2">
    <name type="scientific">Longilinea arvoryzae</name>
    <dbReference type="NCBI Taxonomy" id="360412"/>
    <lineage>
        <taxon>Bacteria</taxon>
        <taxon>Bacillati</taxon>
        <taxon>Chloroflexota</taxon>
        <taxon>Anaerolineae</taxon>
        <taxon>Anaerolineales</taxon>
        <taxon>Anaerolineaceae</taxon>
        <taxon>Longilinea</taxon>
    </lineage>
</organism>
<evidence type="ECO:0000313" key="2">
    <source>
        <dbReference type="EMBL" id="GAP13506.1"/>
    </source>
</evidence>
<dbReference type="Pfam" id="PF13328">
    <property type="entry name" value="HD_4"/>
    <property type="match status" value="1"/>
</dbReference>
<keyword evidence="2" id="KW-0378">Hydrolase</keyword>
<dbReference type="AlphaFoldDB" id="A0A0S7BHD5"/>
<dbReference type="OrthoDB" id="9802385at2"/>
<dbReference type="SMART" id="SM00471">
    <property type="entry name" value="HDc"/>
    <property type="match status" value="1"/>
</dbReference>
<name>A0A0S7BHD5_9CHLR</name>
<dbReference type="PANTHER" id="PTHR46246:SF1">
    <property type="entry name" value="GUANOSINE-3',5'-BIS(DIPHOSPHATE) 3'-PYROPHOSPHOHYDROLASE MESH1"/>
    <property type="match status" value="1"/>
</dbReference>
<dbReference type="CDD" id="cd00077">
    <property type="entry name" value="HDc"/>
    <property type="match status" value="1"/>
</dbReference>
<sequence length="197" mass="21868">MSLSERFQQALSYAAQLHASQLRKGSQTPYVAHLLITAGIVLEYGSSEEEAIAALLHDALEDQPKNGQTREEIEILFGKPVLAIVEACSDTQTHPKPPWRARKEAFIESIRTASPSACLVIAADKLHNTRSLARQYRELGEELWRDFRGGRDGSLWFSRAMYTALEQRSCLPPALLDELASAVFELESLVSGDTNLV</sequence>
<dbReference type="Proteomes" id="UP000055060">
    <property type="component" value="Unassembled WGS sequence"/>
</dbReference>
<dbReference type="InterPro" id="IPR052194">
    <property type="entry name" value="MESH1"/>
</dbReference>
<dbReference type="SUPFAM" id="SSF109604">
    <property type="entry name" value="HD-domain/PDEase-like"/>
    <property type="match status" value="1"/>
</dbReference>
<dbReference type="STRING" id="360412.LARV_01260"/>
<reference evidence="2" key="1">
    <citation type="submission" date="2015-07" db="EMBL/GenBank/DDBJ databases">
        <title>Draft Genome Sequences of Anaerolinea thermolimosa IMO-1, Bellilinea caldifistulae GOMI-1, Leptolinea tardivitalis YMTK-2, Levilinea saccharolytica KIBI-1,Longilinea arvoryzae KOME-1, Previously Described as Members of the Anaerolineaceae (Chloroflexi).</title>
        <authorList>
            <person name="Sekiguchi Y."/>
            <person name="Ohashi A."/>
            <person name="Matsuura N."/>
            <person name="Tourlousse M.D."/>
        </authorList>
    </citation>
    <scope>NUCLEOTIDE SEQUENCE [LARGE SCALE GENOMIC DNA]</scope>
    <source>
        <strain evidence="2">KOME-1</strain>
    </source>
</reference>
<protein>
    <submittedName>
        <fullName evidence="2">Guanosine polyphosphate pyrophosphohydrolases/synthetases</fullName>
    </submittedName>
</protein>
<keyword evidence="3" id="KW-1185">Reference proteome</keyword>